<sequence length="24" mass="2877">MKETKDWKGELSCPGQRATWRKKI</sequence>
<protein>
    <submittedName>
        <fullName evidence="2">Macaca fascicularis brain cDNA clone: QbsB-10245, similar to human interleukin 28 receptor, alpha (interferon, lambdareceptor) (IL28RA), transcript variant 3, mRNA, RefSeq: NM_173065.1</fullName>
    </submittedName>
</protein>
<keyword evidence="2" id="KW-0675">Receptor</keyword>
<proteinExistence type="evidence at transcript level"/>
<evidence type="ECO:0000256" key="1">
    <source>
        <dbReference type="SAM" id="MobiDB-lite"/>
    </source>
</evidence>
<dbReference type="EMBL" id="AB171863">
    <property type="protein sequence ID" value="BAE88926.1"/>
    <property type="molecule type" value="mRNA"/>
</dbReference>
<name>I7G4R9_MACFA</name>
<dbReference type="AlphaFoldDB" id="I7G4R9"/>
<feature type="region of interest" description="Disordered" evidence="1">
    <location>
        <begin position="1"/>
        <end position="24"/>
    </location>
</feature>
<accession>I7G4R9</accession>
<evidence type="ECO:0000313" key="2">
    <source>
        <dbReference type="EMBL" id="BAE88926.1"/>
    </source>
</evidence>
<organism evidence="2">
    <name type="scientific">Macaca fascicularis</name>
    <name type="common">Crab-eating macaque</name>
    <name type="synonym">Cynomolgus monkey</name>
    <dbReference type="NCBI Taxonomy" id="9541"/>
    <lineage>
        <taxon>Eukaryota</taxon>
        <taxon>Metazoa</taxon>
        <taxon>Chordata</taxon>
        <taxon>Craniata</taxon>
        <taxon>Vertebrata</taxon>
        <taxon>Euteleostomi</taxon>
        <taxon>Mammalia</taxon>
        <taxon>Eutheria</taxon>
        <taxon>Euarchontoglires</taxon>
        <taxon>Primates</taxon>
        <taxon>Haplorrhini</taxon>
        <taxon>Catarrhini</taxon>
        <taxon>Cercopithecidae</taxon>
        <taxon>Cercopithecinae</taxon>
        <taxon>Macaca</taxon>
    </lineage>
</organism>
<reference evidence="2" key="1">
    <citation type="journal article" date="2007" name="PLoS Biol.">
        <title>Rate of evolution in brain-expressed genes in humans and other primates.</title>
        <authorList>
            <person name="Wang H.-Y."/>
            <person name="Chien H.-C."/>
            <person name="Osada N."/>
            <person name="Hashimoto K."/>
            <person name="Sugano S."/>
            <person name="Gojobori T."/>
            <person name="Chou C.-K."/>
            <person name="Tsai S.-F."/>
            <person name="Wu C.-I."/>
            <person name="Shen C.-K.J."/>
        </authorList>
    </citation>
    <scope>NUCLEOTIDE SEQUENCE</scope>
</reference>